<dbReference type="GO" id="GO:0005768">
    <property type="term" value="C:endosome"/>
    <property type="evidence" value="ECO:0007669"/>
    <property type="project" value="TreeGrafter"/>
</dbReference>
<dbReference type="Gene3D" id="1.20.120.560">
    <property type="entry name" value="alix/aip1 in complex with the ypdl late domain"/>
    <property type="match status" value="1"/>
</dbReference>
<dbReference type="InterPro" id="IPR038499">
    <property type="entry name" value="BRO1_sf"/>
</dbReference>
<keyword evidence="6" id="KW-1185">Reference proteome</keyword>
<dbReference type="Pfam" id="PF13949">
    <property type="entry name" value="ALIX_LYPXL_bnd"/>
    <property type="match status" value="1"/>
</dbReference>
<dbReference type="InterPro" id="IPR025304">
    <property type="entry name" value="ALIX_V_dom"/>
</dbReference>
<dbReference type="Gene3D" id="1.25.40.280">
    <property type="entry name" value="alix/aip1 like domains"/>
    <property type="match status" value="1"/>
</dbReference>
<dbReference type="PANTHER" id="PTHR23030">
    <property type="entry name" value="PCD6 INTERACTING PROTEIN-RELATED"/>
    <property type="match status" value="1"/>
</dbReference>
<comment type="similarity">
    <text evidence="1">Belongs to the palA/RIM20 family.</text>
</comment>
<gene>
    <name evidence="5" type="ORF">EKO27_g11345</name>
</gene>
<reference evidence="5 6" key="1">
    <citation type="submission" date="2018-12" db="EMBL/GenBank/DDBJ databases">
        <title>Draft genome sequence of Xylaria grammica IHI A82.</title>
        <authorList>
            <person name="Buettner E."/>
            <person name="Kellner H."/>
        </authorList>
    </citation>
    <scope>NUCLEOTIDE SEQUENCE [LARGE SCALE GENOMIC DNA]</scope>
    <source>
        <strain evidence="5 6">IHI A82</strain>
    </source>
</reference>
<feature type="region of interest" description="Disordered" evidence="3">
    <location>
        <begin position="742"/>
        <end position="871"/>
    </location>
</feature>
<feature type="domain" description="BRO1" evidence="4">
    <location>
        <begin position="8"/>
        <end position="403"/>
    </location>
</feature>
<name>A0A439CNM0_9PEZI</name>
<dbReference type="Proteomes" id="UP000286045">
    <property type="component" value="Unassembled WGS sequence"/>
</dbReference>
<dbReference type="PROSITE" id="PS51180">
    <property type="entry name" value="BRO1"/>
    <property type="match status" value="1"/>
</dbReference>
<dbReference type="PANTHER" id="PTHR23030:SF39">
    <property type="entry name" value="PROGRAMMED CELL DEATH 6-INTERACTING PROTEIN"/>
    <property type="match status" value="1"/>
</dbReference>
<dbReference type="STRING" id="363999.A0A439CNM0"/>
<dbReference type="InterPro" id="IPR004328">
    <property type="entry name" value="BRO1_dom"/>
</dbReference>
<dbReference type="Pfam" id="PF03097">
    <property type="entry name" value="BRO1"/>
    <property type="match status" value="1"/>
</dbReference>
<proteinExistence type="inferred from homology"/>
<feature type="coiled-coil region" evidence="2">
    <location>
        <begin position="641"/>
        <end position="700"/>
    </location>
</feature>
<comment type="caution">
    <text evidence="5">The sequence shown here is derived from an EMBL/GenBank/DDBJ whole genome shotgun (WGS) entry which is preliminary data.</text>
</comment>
<evidence type="ECO:0000313" key="6">
    <source>
        <dbReference type="Proteomes" id="UP000286045"/>
    </source>
</evidence>
<dbReference type="Gene3D" id="1.20.140.50">
    <property type="entry name" value="alix/aip1 like domains"/>
    <property type="match status" value="1"/>
</dbReference>
<sequence length="871" mass="97919">MQNSNSNAILAVPFRKGTQLSLSSAIKQYISTKYDQHPDMFRQDLDVIDALRRDAVNVREPHPSGLKKLQAYAAQLVWISGKFPIDIGADFTWYPALGYNVERPIVHNNLQFERANIIYNLAALYSQLAINSNRTDTDGLKTAASYFNQAAGVLTHLKNEIIPELRTTPPDDMDEHSLESLIQLQLAQSQECFWLKAAMDRYKDSSIAKLAAKVSDLYNFAGEAAMRSEAVSSGWIHHMSAKHHHFAAAAQYRAACECLEKRKYGEEVARLRDAVACVGEGLKESRGGYLSKIVVEDLNSLKRRVEDHLKRAERDNDVIYLNPVTPKSELKILDRATMAVARIPPQVATPLEYVGDKGEFGPALFTKLVPYSVHLAVSIYEERRDRMVNQNIIGELEILNERIHEILSSLNLPGSIQAFEKPLGLPGTLVQHADEIRQGDARNKLQRSFADIDKLRAADMVMFEEGSELLAAEEEEDNRLRMKFGTDRWTRPESRSEPNQGMKLWTQVAEAEGWFANSASSDGVVREKFYSVEPALAILAGPERGIMDFVPSSRRTEIPETLKPAIGRLRSTYNDITRLESRRRRKADALREKTRGDDIKSDILAEAARLERSQAVATAIVPAHFEDFFEKRLDSLYEPDLEMVQKEAAEQEKLLSDLHRANREFESQKRIVGDKGNREREQALQKLENAYYKYKELTSNVEVGRKFYNDLSRIVGNFRDSARTFATERRREARLLEDELNMPPLGNLSLSQRDHVQPPVSTGAWNGSTQYQHPAQPQVQAESSYNGGPSAAPPSRQQVHSPAEAHIQSWAPAGETVAPQPQQPRANPMQHIWNQEMPLKFASPSGSSVASPAPTQPSSGTWDPNSGIRFG</sequence>
<accession>A0A439CNM0</accession>
<feature type="compositionally biased region" description="Polar residues" evidence="3">
    <location>
        <begin position="759"/>
        <end position="787"/>
    </location>
</feature>
<protein>
    <recommendedName>
        <fullName evidence="4">BRO1 domain-containing protein</fullName>
    </recommendedName>
</protein>
<dbReference type="EMBL" id="RYZI01000706">
    <property type="protein sequence ID" value="RWA03761.1"/>
    <property type="molecule type" value="Genomic_DNA"/>
</dbReference>
<keyword evidence="2" id="KW-0175">Coiled coil</keyword>
<organism evidence="5 6">
    <name type="scientific">Xylaria grammica</name>
    <dbReference type="NCBI Taxonomy" id="363999"/>
    <lineage>
        <taxon>Eukaryota</taxon>
        <taxon>Fungi</taxon>
        <taxon>Dikarya</taxon>
        <taxon>Ascomycota</taxon>
        <taxon>Pezizomycotina</taxon>
        <taxon>Sordariomycetes</taxon>
        <taxon>Xylariomycetidae</taxon>
        <taxon>Xylariales</taxon>
        <taxon>Xylariaceae</taxon>
        <taxon>Xylaria</taxon>
    </lineage>
</organism>
<feature type="compositionally biased region" description="Low complexity" evidence="3">
    <location>
        <begin position="842"/>
        <end position="853"/>
    </location>
</feature>
<dbReference type="CDD" id="cd09241">
    <property type="entry name" value="BRO1_ScRim20-like"/>
    <property type="match status" value="1"/>
</dbReference>
<dbReference type="AlphaFoldDB" id="A0A439CNM0"/>
<evidence type="ECO:0000259" key="4">
    <source>
        <dbReference type="PROSITE" id="PS51180"/>
    </source>
</evidence>
<evidence type="ECO:0000256" key="2">
    <source>
        <dbReference type="SAM" id="Coils"/>
    </source>
</evidence>
<evidence type="ECO:0000256" key="1">
    <source>
        <dbReference type="ARBA" id="ARBA00038154"/>
    </source>
</evidence>
<evidence type="ECO:0000313" key="5">
    <source>
        <dbReference type="EMBL" id="RWA03761.1"/>
    </source>
</evidence>
<evidence type="ECO:0000256" key="3">
    <source>
        <dbReference type="SAM" id="MobiDB-lite"/>
    </source>
</evidence>
<dbReference type="SMART" id="SM01041">
    <property type="entry name" value="BRO1"/>
    <property type="match status" value="1"/>
</dbReference>